<feature type="region of interest" description="Disordered" evidence="1">
    <location>
        <begin position="75"/>
        <end position="109"/>
    </location>
</feature>
<dbReference type="InterPro" id="IPR027417">
    <property type="entry name" value="P-loop_NTPase"/>
</dbReference>
<gene>
    <name evidence="2" type="ORF">JCM17846_06640</name>
</gene>
<dbReference type="PANTHER" id="PTHR11669:SF8">
    <property type="entry name" value="DNA POLYMERASE III SUBUNIT DELTA"/>
    <property type="match status" value="1"/>
</dbReference>
<name>A0A5A7N3Y4_9PROT</name>
<dbReference type="InterPro" id="IPR050238">
    <property type="entry name" value="DNA_Rep/Repair_Clamp_Loader"/>
</dbReference>
<organism evidence="2 3">
    <name type="scientific">Iodidimonas nitroreducens</name>
    <dbReference type="NCBI Taxonomy" id="1236968"/>
    <lineage>
        <taxon>Bacteria</taxon>
        <taxon>Pseudomonadati</taxon>
        <taxon>Pseudomonadota</taxon>
        <taxon>Alphaproteobacteria</taxon>
        <taxon>Iodidimonadales</taxon>
        <taxon>Iodidimonadaceae</taxon>
        <taxon>Iodidimonas</taxon>
    </lineage>
</organism>
<dbReference type="Pfam" id="PF13177">
    <property type="entry name" value="DNA_pol3_delta2"/>
    <property type="match status" value="1"/>
</dbReference>
<dbReference type="AlphaFoldDB" id="A0A5A7N3Y4"/>
<dbReference type="NCBIfam" id="NF005677">
    <property type="entry name" value="PRK07471.1"/>
    <property type="match status" value="1"/>
</dbReference>
<feature type="region of interest" description="Disordered" evidence="1">
    <location>
        <begin position="1"/>
        <end position="23"/>
    </location>
</feature>
<dbReference type="SUPFAM" id="SSF52540">
    <property type="entry name" value="P-loop containing nucleoside triphosphate hydrolases"/>
    <property type="match status" value="1"/>
</dbReference>
<dbReference type="EMBL" id="BKCN01000002">
    <property type="protein sequence ID" value="GER02982.1"/>
    <property type="molecule type" value="Genomic_DNA"/>
</dbReference>
<keyword evidence="3" id="KW-1185">Reference proteome</keyword>
<dbReference type="GO" id="GO:0006261">
    <property type="term" value="P:DNA-templated DNA replication"/>
    <property type="evidence" value="ECO:0007669"/>
    <property type="project" value="TreeGrafter"/>
</dbReference>
<dbReference type="RefSeq" id="WP_042084309.1">
    <property type="nucleotide sequence ID" value="NZ_BKCN01000002.1"/>
</dbReference>
<accession>A0A5A7N3Y4</accession>
<feature type="compositionally biased region" description="Basic and acidic residues" evidence="1">
    <location>
        <begin position="91"/>
        <end position="100"/>
    </location>
</feature>
<comment type="caution">
    <text evidence="2">The sequence shown here is derived from an EMBL/GenBank/DDBJ whole genome shotgun (WGS) entry which is preliminary data.</text>
</comment>
<evidence type="ECO:0000256" key="1">
    <source>
        <dbReference type="SAM" id="MobiDB-lite"/>
    </source>
</evidence>
<protein>
    <submittedName>
        <fullName evidence="2">DNA polymerase III subunit delta</fullName>
    </submittedName>
</protein>
<dbReference type="Proteomes" id="UP000324996">
    <property type="component" value="Unassembled WGS sequence"/>
</dbReference>
<reference evidence="2 3" key="1">
    <citation type="submission" date="2019-09" db="EMBL/GenBank/DDBJ databases">
        <title>NBRP : Genome information of microbial organism related human and environment.</title>
        <authorList>
            <person name="Hattori M."/>
            <person name="Oshima K."/>
            <person name="Inaba H."/>
            <person name="Suda W."/>
            <person name="Sakamoto M."/>
            <person name="Iino T."/>
            <person name="Kitahara M."/>
            <person name="Oshida Y."/>
            <person name="Iida T."/>
            <person name="Kudo T."/>
            <person name="Itoh T."/>
            <person name="Ohkuma M."/>
        </authorList>
    </citation>
    <scope>NUCLEOTIDE SEQUENCE [LARGE SCALE GENOMIC DNA]</scope>
    <source>
        <strain evidence="2 3">Q-1</strain>
    </source>
</reference>
<dbReference type="GO" id="GO:0009360">
    <property type="term" value="C:DNA polymerase III complex"/>
    <property type="evidence" value="ECO:0007669"/>
    <property type="project" value="TreeGrafter"/>
</dbReference>
<proteinExistence type="predicted"/>
<dbReference type="PANTHER" id="PTHR11669">
    <property type="entry name" value="REPLICATION FACTOR C / DNA POLYMERASE III GAMMA-TAU SUBUNIT"/>
    <property type="match status" value="1"/>
</dbReference>
<evidence type="ECO:0000313" key="2">
    <source>
        <dbReference type="EMBL" id="GER02982.1"/>
    </source>
</evidence>
<dbReference type="Gene3D" id="3.40.50.300">
    <property type="entry name" value="P-loop containing nucleotide triphosphate hydrolases"/>
    <property type="match status" value="1"/>
</dbReference>
<evidence type="ECO:0000313" key="3">
    <source>
        <dbReference type="Proteomes" id="UP000324996"/>
    </source>
</evidence>
<sequence>MARPAAGQKSAEPGPDAHDPRHSTKLYGHERAERIILDAIASHKMHHAWLITGPRGVGKATLAYRMARFILKSNEQTSRDDPPSLFGPALKNHDLKDHGPNDNVQSPELAPLTSLDLPADDPVFQRIAQGSHGNLLVIERGWDDRRKVMRGDILVDDVRKMQAFFNRTAAQKGWRVCIIDAADELNRNAANAILKILEEPPADCLLLLISHAPGRLLPTIRSRCRNLALAPVLQQKVIDALALSHPDLAANEARALAILSDGAPGRAMSLAEGDGLSLYADLLALIRTMPGIDLVKAHQFSGRFSLKSAEPAYQLMISLLLWWVETSVRWAAMGNAEAFSDGSRDVIEGEGALRQHFVASLALDRWVELWEKMTGLISRTDAVYLDRKQVLLSLLLMLDEAAAGRMPSHH</sequence>